<feature type="transmembrane region" description="Helical" evidence="1">
    <location>
        <begin position="121"/>
        <end position="144"/>
    </location>
</feature>
<evidence type="ECO:0000259" key="2">
    <source>
        <dbReference type="Pfam" id="PF20151"/>
    </source>
</evidence>
<accession>A0AAD7JCD3</accession>
<keyword evidence="1" id="KW-0812">Transmembrane</keyword>
<gene>
    <name evidence="3" type="ORF">B0H16DRAFT_1530228</name>
</gene>
<dbReference type="AlphaFoldDB" id="A0AAD7JCD3"/>
<evidence type="ECO:0000313" key="4">
    <source>
        <dbReference type="Proteomes" id="UP001215598"/>
    </source>
</evidence>
<feature type="transmembrane region" description="Helical" evidence="1">
    <location>
        <begin position="211"/>
        <end position="231"/>
    </location>
</feature>
<feature type="transmembrane region" description="Helical" evidence="1">
    <location>
        <begin position="18"/>
        <end position="36"/>
    </location>
</feature>
<name>A0AAD7JCD3_9AGAR</name>
<dbReference type="EMBL" id="JARKIB010000034">
    <property type="protein sequence ID" value="KAJ7761666.1"/>
    <property type="molecule type" value="Genomic_DNA"/>
</dbReference>
<protein>
    <recommendedName>
        <fullName evidence="2">DUF6533 domain-containing protein</fullName>
    </recommendedName>
</protein>
<keyword evidence="4" id="KW-1185">Reference proteome</keyword>
<feature type="transmembrane region" description="Helical" evidence="1">
    <location>
        <begin position="88"/>
        <end position="109"/>
    </location>
</feature>
<evidence type="ECO:0000256" key="1">
    <source>
        <dbReference type="SAM" id="Phobius"/>
    </source>
</evidence>
<proteinExistence type="predicted"/>
<comment type="caution">
    <text evidence="3">The sequence shown here is derived from an EMBL/GenBank/DDBJ whole genome shotgun (WGS) entry which is preliminary data.</text>
</comment>
<dbReference type="Pfam" id="PF20151">
    <property type="entry name" value="DUF6533"/>
    <property type="match status" value="1"/>
</dbReference>
<feature type="transmembrane region" description="Helical" evidence="1">
    <location>
        <begin position="56"/>
        <end position="76"/>
    </location>
</feature>
<evidence type="ECO:0000313" key="3">
    <source>
        <dbReference type="EMBL" id="KAJ7761666.1"/>
    </source>
</evidence>
<dbReference type="Proteomes" id="UP001215598">
    <property type="component" value="Unassembled WGS sequence"/>
</dbReference>
<dbReference type="InterPro" id="IPR045340">
    <property type="entry name" value="DUF6533"/>
</dbReference>
<keyword evidence="1" id="KW-1133">Transmembrane helix</keyword>
<keyword evidence="1" id="KW-0472">Membrane</keyword>
<sequence length="291" mass="32566">MGDNIPPEVALSWMRLQAVKYVNVASLAILVFDYCLTFDLEASLIWPSRRSFSKTLFMLARYTPFLDVPVGLYYILAPNIALDTCFDLNVVSTSLSVFGIAIGELILVVRTYALGGRVRTVLVVLSIIYTTEALATVVLIGIFLRSMTFALPILPAIPGCNETGGNFILVGVCFIIVLLNETVLMSYTMWLGYKKYRHFRSPFIVTLYRDGITYFIFLFLGSAANFTILLAGEGELQELLNTFLRVMHSVLSTRVLLHVRDVERTRAEESRQLQTITGPSMVFANDENDDA</sequence>
<organism evidence="3 4">
    <name type="scientific">Mycena metata</name>
    <dbReference type="NCBI Taxonomy" id="1033252"/>
    <lineage>
        <taxon>Eukaryota</taxon>
        <taxon>Fungi</taxon>
        <taxon>Dikarya</taxon>
        <taxon>Basidiomycota</taxon>
        <taxon>Agaricomycotina</taxon>
        <taxon>Agaricomycetes</taxon>
        <taxon>Agaricomycetidae</taxon>
        <taxon>Agaricales</taxon>
        <taxon>Marasmiineae</taxon>
        <taxon>Mycenaceae</taxon>
        <taxon>Mycena</taxon>
    </lineage>
</organism>
<feature type="domain" description="DUF6533" evidence="2">
    <location>
        <begin position="21"/>
        <end position="66"/>
    </location>
</feature>
<feature type="transmembrane region" description="Helical" evidence="1">
    <location>
        <begin position="164"/>
        <end position="190"/>
    </location>
</feature>
<reference evidence="3" key="1">
    <citation type="submission" date="2023-03" db="EMBL/GenBank/DDBJ databases">
        <title>Massive genome expansion in bonnet fungi (Mycena s.s.) driven by repeated elements and novel gene families across ecological guilds.</title>
        <authorList>
            <consortium name="Lawrence Berkeley National Laboratory"/>
            <person name="Harder C.B."/>
            <person name="Miyauchi S."/>
            <person name="Viragh M."/>
            <person name="Kuo A."/>
            <person name="Thoen E."/>
            <person name="Andreopoulos B."/>
            <person name="Lu D."/>
            <person name="Skrede I."/>
            <person name="Drula E."/>
            <person name="Henrissat B."/>
            <person name="Morin E."/>
            <person name="Kohler A."/>
            <person name="Barry K."/>
            <person name="LaButti K."/>
            <person name="Morin E."/>
            <person name="Salamov A."/>
            <person name="Lipzen A."/>
            <person name="Mereny Z."/>
            <person name="Hegedus B."/>
            <person name="Baldrian P."/>
            <person name="Stursova M."/>
            <person name="Weitz H."/>
            <person name="Taylor A."/>
            <person name="Grigoriev I.V."/>
            <person name="Nagy L.G."/>
            <person name="Martin F."/>
            <person name="Kauserud H."/>
        </authorList>
    </citation>
    <scope>NUCLEOTIDE SEQUENCE</scope>
    <source>
        <strain evidence="3">CBHHK182m</strain>
    </source>
</reference>